<dbReference type="AlphaFoldDB" id="A0A9D4YYT7"/>
<evidence type="ECO:0000313" key="3">
    <source>
        <dbReference type="Proteomes" id="UP001055712"/>
    </source>
</evidence>
<evidence type="ECO:0000256" key="1">
    <source>
        <dbReference type="SAM" id="Phobius"/>
    </source>
</evidence>
<keyword evidence="1" id="KW-1133">Transmembrane helix</keyword>
<reference evidence="2" key="2">
    <citation type="submission" date="2020-11" db="EMBL/GenBank/DDBJ databases">
        <authorList>
            <person name="Cecchin M."/>
            <person name="Marcolungo L."/>
            <person name="Rossato M."/>
            <person name="Girolomoni L."/>
            <person name="Cosentino E."/>
            <person name="Cuine S."/>
            <person name="Li-Beisson Y."/>
            <person name="Delledonne M."/>
            <person name="Ballottari M."/>
        </authorList>
    </citation>
    <scope>NUCLEOTIDE SEQUENCE</scope>
    <source>
        <strain evidence="2">211/11P</strain>
        <tissue evidence="2">Whole cell</tissue>
    </source>
</reference>
<comment type="caution">
    <text evidence="2">The sequence shown here is derived from an EMBL/GenBank/DDBJ whole genome shotgun (WGS) entry which is preliminary data.</text>
</comment>
<dbReference type="OrthoDB" id="546340at2759"/>
<sequence length="132" mass="13931">MQASFARSALLPVQARLAPHARSVRPTSCSAHKSAQASVRLALLPLSSTLLLASPALAEEVEEAASEALAAGPGNALALGLVISPILFYAGFSLYRSQIDPRAKFGDAVFAFAAFIILANIISITVFKFRIY</sequence>
<reference evidence="2" key="1">
    <citation type="journal article" date="2019" name="Plant J.">
        <title>Chlorella vulgaris genome assembly and annotation reveals the molecular basis for metabolic acclimation to high light conditions.</title>
        <authorList>
            <person name="Cecchin M."/>
            <person name="Marcolungo L."/>
            <person name="Rossato M."/>
            <person name="Girolomoni L."/>
            <person name="Cosentino E."/>
            <person name="Cuine S."/>
            <person name="Li-Beisson Y."/>
            <person name="Delledonne M."/>
            <person name="Ballottari M."/>
        </authorList>
    </citation>
    <scope>NUCLEOTIDE SEQUENCE</scope>
    <source>
        <strain evidence="2">211/11P</strain>
    </source>
</reference>
<dbReference type="EMBL" id="SIDB01000005">
    <property type="protein sequence ID" value="KAI3432657.1"/>
    <property type="molecule type" value="Genomic_DNA"/>
</dbReference>
<proteinExistence type="predicted"/>
<keyword evidence="3" id="KW-1185">Reference proteome</keyword>
<name>A0A9D4YYT7_CHLVU</name>
<protein>
    <submittedName>
        <fullName evidence="2">Uncharacterized protein</fullName>
    </submittedName>
</protein>
<keyword evidence="1" id="KW-0812">Transmembrane</keyword>
<keyword evidence="1" id="KW-0472">Membrane</keyword>
<feature type="transmembrane region" description="Helical" evidence="1">
    <location>
        <begin position="107"/>
        <end position="127"/>
    </location>
</feature>
<evidence type="ECO:0000313" key="2">
    <source>
        <dbReference type="EMBL" id="KAI3432657.1"/>
    </source>
</evidence>
<gene>
    <name evidence="2" type="ORF">D9Q98_004201</name>
</gene>
<accession>A0A9D4YYT7</accession>
<dbReference type="Proteomes" id="UP001055712">
    <property type="component" value="Unassembled WGS sequence"/>
</dbReference>
<feature type="transmembrane region" description="Helical" evidence="1">
    <location>
        <begin position="74"/>
        <end position="95"/>
    </location>
</feature>
<organism evidence="2 3">
    <name type="scientific">Chlorella vulgaris</name>
    <name type="common">Green alga</name>
    <dbReference type="NCBI Taxonomy" id="3077"/>
    <lineage>
        <taxon>Eukaryota</taxon>
        <taxon>Viridiplantae</taxon>
        <taxon>Chlorophyta</taxon>
        <taxon>core chlorophytes</taxon>
        <taxon>Trebouxiophyceae</taxon>
        <taxon>Chlorellales</taxon>
        <taxon>Chlorellaceae</taxon>
        <taxon>Chlorella clade</taxon>
        <taxon>Chlorella</taxon>
    </lineage>
</organism>